<proteinExistence type="predicted"/>
<reference evidence="3 4" key="1">
    <citation type="submission" date="2024-01" db="EMBL/GenBank/DDBJ databases">
        <title>The genome of the rayed Mediterranean limpet Patella caerulea (Linnaeus, 1758).</title>
        <authorList>
            <person name="Anh-Thu Weber A."/>
            <person name="Halstead-Nussloch G."/>
        </authorList>
    </citation>
    <scope>NUCLEOTIDE SEQUENCE [LARGE SCALE GENOMIC DNA]</scope>
    <source>
        <strain evidence="3">AATW-2023a</strain>
        <tissue evidence="3">Whole specimen</tissue>
    </source>
</reference>
<gene>
    <name evidence="3" type="ORF">SNE40_006875</name>
</gene>
<protein>
    <recommendedName>
        <fullName evidence="2">Right handed beta helix domain-containing protein</fullName>
    </recommendedName>
</protein>
<evidence type="ECO:0000259" key="2">
    <source>
        <dbReference type="Pfam" id="PF13229"/>
    </source>
</evidence>
<accession>A0AAN8PWP8</accession>
<name>A0AAN8PWP8_PATCE</name>
<dbReference type="InterPro" id="IPR006626">
    <property type="entry name" value="PbH1"/>
</dbReference>
<dbReference type="InterPro" id="IPR012334">
    <property type="entry name" value="Pectin_lyas_fold"/>
</dbReference>
<evidence type="ECO:0000313" key="4">
    <source>
        <dbReference type="Proteomes" id="UP001347796"/>
    </source>
</evidence>
<dbReference type="EMBL" id="JAZGQO010000006">
    <property type="protein sequence ID" value="KAK6184394.1"/>
    <property type="molecule type" value="Genomic_DNA"/>
</dbReference>
<keyword evidence="1" id="KW-0732">Signal</keyword>
<evidence type="ECO:0000256" key="1">
    <source>
        <dbReference type="SAM" id="SignalP"/>
    </source>
</evidence>
<dbReference type="Gene3D" id="2.160.20.10">
    <property type="entry name" value="Single-stranded right-handed beta-helix, Pectin lyase-like"/>
    <property type="match status" value="2"/>
</dbReference>
<dbReference type="PANTHER" id="PTHR36453">
    <property type="entry name" value="SECRETED PROTEIN-RELATED"/>
    <property type="match status" value="1"/>
</dbReference>
<dbReference type="SMART" id="SM00710">
    <property type="entry name" value="PbH1"/>
    <property type="match status" value="6"/>
</dbReference>
<dbReference type="AlphaFoldDB" id="A0AAN8PWP8"/>
<dbReference type="Pfam" id="PF13229">
    <property type="entry name" value="Beta_helix"/>
    <property type="match status" value="1"/>
</dbReference>
<feature type="domain" description="Right handed beta helix" evidence="2">
    <location>
        <begin position="317"/>
        <end position="407"/>
    </location>
</feature>
<keyword evidence="4" id="KW-1185">Reference proteome</keyword>
<comment type="caution">
    <text evidence="3">The sequence shown here is derived from an EMBL/GenBank/DDBJ whole genome shotgun (WGS) entry which is preliminary data.</text>
</comment>
<sequence length="949" mass="106647">MFKAIIFTLSLSGILAETVHLYVSPTGSDDLSNKGLSSTSPLKTLHRARDRLDDSDIKGKQVFVELMKGYHDLTTTLSFSHGYASPVTFRSYQYQEVHLTGGRRIRYDLFTPVTNSNILKIIPQVAHSKVRQVHLPEAGITDYGKLSTYGFYSHRTAPLEIFINGNPLHLAEWPNDNYINIKSTPDGGSGLRFTHNSSRDARWTGEKDPWVYGFWQWGWADWAVQVKSINTKSHQITLANNPKFGIRVGSLRYDGVLNGFSHQGGYFRVINMLSELDAPGEYYLDRTTGILYLWPNTPSGTLQQTDIVYVSMVDTCINLNNAQNIHFEDFTLEACRHYGFEGNNARNIKFTNLEIKNTGSYGISCSGDCRSITVSKCDIHHTDGGVSIKGGNRNKLESSGNIVEDNHIWKFGRATKVGANGISPGGVNILMKYNYLHDGPYTCVKWAGNDHIMEYNHFSRCCHDSSDCGAIHAGRDWTMRGNVIRYNYVHDSIRHWPGADVRGIMLDDEYSSVTIEHNVFYYNEVHVNIGGGRDNIIRYNVFYNATKESVQVDGRGMRGDFHDELTAHLQAVPYTSPIWAAKYPKLAALATSKTRGYPEGNEIYRNIYYNEKGIPWIFFQGKIDEDKYFRQYENRHSFSATDFTSDYHLQCTAKDWANGVNFPQPITLDKVGPRYPYGPKYLNKGKRPDSGIKDVSTSGPCVSGTVAPETNIPKSSYLPDGSGPNNLVTNITQIGCWLLVNSCSAHKDVQGTFRDTYGEQHEQTANNEAKCLARAAEVWRYCGSAKNQPVTVVYGPTGAMTMGGDGCFFAYYGCTSHHYHHVGFERDTWAEQNDNAANDEEKCLKRAAIQWVYCGKDRQGTVTSIYRPTGAFRTGGAGCWIKVPKCPADKTVKYYFYDRWGATNLGTDDDESECRNRASYFWRKCGSHPENPVTAFYRPTGVSKIVPSA</sequence>
<evidence type="ECO:0000313" key="3">
    <source>
        <dbReference type="EMBL" id="KAK6184394.1"/>
    </source>
</evidence>
<dbReference type="InterPro" id="IPR039448">
    <property type="entry name" value="Beta_helix"/>
</dbReference>
<dbReference type="PANTHER" id="PTHR36453:SF1">
    <property type="entry name" value="RIGHT HANDED BETA HELIX DOMAIN-CONTAINING PROTEIN"/>
    <property type="match status" value="1"/>
</dbReference>
<feature type="chain" id="PRO_5042885119" description="Right handed beta helix domain-containing protein" evidence="1">
    <location>
        <begin position="17"/>
        <end position="949"/>
    </location>
</feature>
<organism evidence="3 4">
    <name type="scientific">Patella caerulea</name>
    <name type="common">Rayed Mediterranean limpet</name>
    <dbReference type="NCBI Taxonomy" id="87958"/>
    <lineage>
        <taxon>Eukaryota</taxon>
        <taxon>Metazoa</taxon>
        <taxon>Spiralia</taxon>
        <taxon>Lophotrochozoa</taxon>
        <taxon>Mollusca</taxon>
        <taxon>Gastropoda</taxon>
        <taxon>Patellogastropoda</taxon>
        <taxon>Patelloidea</taxon>
        <taxon>Patellidae</taxon>
        <taxon>Patella</taxon>
    </lineage>
</organism>
<dbReference type="Proteomes" id="UP001347796">
    <property type="component" value="Unassembled WGS sequence"/>
</dbReference>
<dbReference type="SUPFAM" id="SSF51126">
    <property type="entry name" value="Pectin lyase-like"/>
    <property type="match status" value="1"/>
</dbReference>
<feature type="signal peptide" evidence="1">
    <location>
        <begin position="1"/>
        <end position="16"/>
    </location>
</feature>
<dbReference type="InterPro" id="IPR011050">
    <property type="entry name" value="Pectin_lyase_fold/virulence"/>
</dbReference>